<evidence type="ECO:0000313" key="1">
    <source>
        <dbReference type="Proteomes" id="UP000887580"/>
    </source>
</evidence>
<organism evidence="1 2">
    <name type="scientific">Panagrolaimus sp. PS1159</name>
    <dbReference type="NCBI Taxonomy" id="55785"/>
    <lineage>
        <taxon>Eukaryota</taxon>
        <taxon>Metazoa</taxon>
        <taxon>Ecdysozoa</taxon>
        <taxon>Nematoda</taxon>
        <taxon>Chromadorea</taxon>
        <taxon>Rhabditida</taxon>
        <taxon>Tylenchina</taxon>
        <taxon>Panagrolaimomorpha</taxon>
        <taxon>Panagrolaimoidea</taxon>
        <taxon>Panagrolaimidae</taxon>
        <taxon>Panagrolaimus</taxon>
    </lineage>
</organism>
<accession>A0AC35FA24</accession>
<name>A0AC35FA24_9BILA</name>
<reference evidence="2" key="1">
    <citation type="submission" date="2022-11" db="UniProtKB">
        <authorList>
            <consortium name="WormBaseParasite"/>
        </authorList>
    </citation>
    <scope>IDENTIFICATION</scope>
</reference>
<sequence length="488" mass="56035">MYRHIKTKRNVEEEIALLRALGKRKEGPDLSLEKGKSFKVDSAKIYFVTEYSEKEGYSKIVNINTGKILFIDDKLPVGSICHSYQRYGDDPVRYFYDLFCSELLPQEVEVSSFKGFALHLCNCKVIQFLVDGVVHLEHKDFRLHIKNVLQVSERPLSLKEYIPENADQGYLDCWIIPVETDRKDFCEWVILPSSVPSKKCYLYPKRFEKIQDMFSGKFVGIGTVVGIGKIAIRQGTCKYCRFVNCPKEYVLGSTYACVYDGGEISGNKVKFLVFSKPLKLQRRYMETFVTPGGSVLIKTIVGKPSLTGRIVKLQPLKDQSFHPGKGPTIRLPAFNYSYHPFFGKIIFSNKMLWSAPTMKVIIGGTLNSTCKLLSSAGSDTSYMYFHILAFHDGVQYWRVPDVPDDLYDSKNFLIQNGVKMWGNPSDPTSELHPPQVLQPCIMEGRFLCNELIKYPEYIETYVRDSETDKYDEDEKFVRHPSSQLRKER</sequence>
<protein>
    <submittedName>
        <fullName evidence="2">Uncharacterized protein</fullName>
    </submittedName>
</protein>
<dbReference type="WBParaSite" id="PS1159_v2.g14727.t1">
    <property type="protein sequence ID" value="PS1159_v2.g14727.t1"/>
    <property type="gene ID" value="PS1159_v2.g14727"/>
</dbReference>
<evidence type="ECO:0000313" key="2">
    <source>
        <dbReference type="WBParaSite" id="PS1159_v2.g14727.t1"/>
    </source>
</evidence>
<dbReference type="Proteomes" id="UP000887580">
    <property type="component" value="Unplaced"/>
</dbReference>
<proteinExistence type="predicted"/>